<reference evidence="2 3" key="1">
    <citation type="submission" date="2018-04" db="EMBL/GenBank/DDBJ databases">
        <title>The genome of golden apple snail Pomacea canaliculata provides insight into stress tolerance and invasive adaptation.</title>
        <authorList>
            <person name="Liu C."/>
            <person name="Liu B."/>
            <person name="Ren Y."/>
            <person name="Zhang Y."/>
            <person name="Wang H."/>
            <person name="Li S."/>
            <person name="Jiang F."/>
            <person name="Yin L."/>
            <person name="Zhang G."/>
            <person name="Qian W."/>
            <person name="Fan W."/>
        </authorList>
    </citation>
    <scope>NUCLEOTIDE SEQUENCE [LARGE SCALE GENOMIC DNA]</scope>
    <source>
        <strain evidence="2">SZHN2017</strain>
        <tissue evidence="2">Muscle</tissue>
    </source>
</reference>
<sequence>MLRSLQNIDVVTAELIVNSSVAKAISTSGGAINSDTGRKVTVRSGQVINADTHTQVVRSPHTVALHRACSQHRHEAQHTSKWGPPPASGGRHGGRGAAGLECWGSVWPWGWSTELLGECVALGLLDWTAGGVVLPVAVGLLVVGAVYGDVDYDYR</sequence>
<accession>A0A2T7PGF3</accession>
<keyword evidence="3" id="KW-1185">Reference proteome</keyword>
<organism evidence="2 3">
    <name type="scientific">Pomacea canaliculata</name>
    <name type="common">Golden apple snail</name>
    <dbReference type="NCBI Taxonomy" id="400727"/>
    <lineage>
        <taxon>Eukaryota</taxon>
        <taxon>Metazoa</taxon>
        <taxon>Spiralia</taxon>
        <taxon>Lophotrochozoa</taxon>
        <taxon>Mollusca</taxon>
        <taxon>Gastropoda</taxon>
        <taxon>Caenogastropoda</taxon>
        <taxon>Architaenioglossa</taxon>
        <taxon>Ampullarioidea</taxon>
        <taxon>Ampullariidae</taxon>
        <taxon>Pomacea</taxon>
    </lineage>
</organism>
<dbReference type="AlphaFoldDB" id="A0A2T7PGF3"/>
<evidence type="ECO:0000313" key="3">
    <source>
        <dbReference type="Proteomes" id="UP000245119"/>
    </source>
</evidence>
<dbReference type="EMBL" id="PZQS01000004">
    <property type="protein sequence ID" value="PVD32516.1"/>
    <property type="molecule type" value="Genomic_DNA"/>
</dbReference>
<proteinExistence type="predicted"/>
<gene>
    <name evidence="2" type="ORF">C0Q70_07956</name>
</gene>
<dbReference type="Proteomes" id="UP000245119">
    <property type="component" value="Linkage Group LG4"/>
</dbReference>
<comment type="caution">
    <text evidence="2">The sequence shown here is derived from an EMBL/GenBank/DDBJ whole genome shotgun (WGS) entry which is preliminary data.</text>
</comment>
<name>A0A2T7PGF3_POMCA</name>
<evidence type="ECO:0000256" key="1">
    <source>
        <dbReference type="SAM" id="MobiDB-lite"/>
    </source>
</evidence>
<feature type="region of interest" description="Disordered" evidence="1">
    <location>
        <begin position="74"/>
        <end position="94"/>
    </location>
</feature>
<protein>
    <submittedName>
        <fullName evidence="2">Uncharacterized protein</fullName>
    </submittedName>
</protein>
<evidence type="ECO:0000313" key="2">
    <source>
        <dbReference type="EMBL" id="PVD32516.1"/>
    </source>
</evidence>